<accession>A0ABD1JT34</accession>
<feature type="region of interest" description="Disordered" evidence="1">
    <location>
        <begin position="50"/>
        <end position="85"/>
    </location>
</feature>
<evidence type="ECO:0000256" key="1">
    <source>
        <dbReference type="SAM" id="MobiDB-lite"/>
    </source>
</evidence>
<dbReference type="PANTHER" id="PTHR35667">
    <property type="entry name" value="LEUKEMIA NUP98 FUSION PARTNER 1"/>
    <property type="match status" value="1"/>
</dbReference>
<comment type="caution">
    <text evidence="2">The sequence shown here is derived from an EMBL/GenBank/DDBJ whole genome shotgun (WGS) entry which is preliminary data.</text>
</comment>
<dbReference type="Pfam" id="PF15419">
    <property type="entry name" value="LNP1"/>
    <property type="match status" value="1"/>
</dbReference>
<evidence type="ECO:0000313" key="2">
    <source>
        <dbReference type="EMBL" id="KAL2090007.1"/>
    </source>
</evidence>
<name>A0ABD1JT34_9TELE</name>
<gene>
    <name evidence="2" type="ORF">ACEWY4_014695</name>
</gene>
<organism evidence="2 3">
    <name type="scientific">Coilia grayii</name>
    <name type="common">Gray's grenadier anchovy</name>
    <dbReference type="NCBI Taxonomy" id="363190"/>
    <lineage>
        <taxon>Eukaryota</taxon>
        <taxon>Metazoa</taxon>
        <taxon>Chordata</taxon>
        <taxon>Craniata</taxon>
        <taxon>Vertebrata</taxon>
        <taxon>Euteleostomi</taxon>
        <taxon>Actinopterygii</taxon>
        <taxon>Neopterygii</taxon>
        <taxon>Teleostei</taxon>
        <taxon>Clupei</taxon>
        <taxon>Clupeiformes</taxon>
        <taxon>Clupeoidei</taxon>
        <taxon>Engraulidae</taxon>
        <taxon>Coilinae</taxon>
        <taxon>Coilia</taxon>
    </lineage>
</organism>
<dbReference type="InterPro" id="IPR029280">
    <property type="entry name" value="LNP1"/>
</dbReference>
<evidence type="ECO:0008006" key="4">
    <source>
        <dbReference type="Google" id="ProtNLM"/>
    </source>
</evidence>
<dbReference type="Proteomes" id="UP001591681">
    <property type="component" value="Unassembled WGS sequence"/>
</dbReference>
<sequence>MGVQRTPRGAPSGATPHTQAFKLSLRLLPAIVLDNEDDDENFTKWMSSYWGHGGGGQQQHAKERKHSFRGPPGRRQADRRASLPCPSQLDAMHLSRLHAATMAAAPAHLKGREDKDVRLHPRARRVSSDENGRKSSIPAPNITPIPELAETFEKRLRFRNQKVMSLLLWLQGDADNVCLLCHEDKRTGVVQELHCLHGFHKEPAKNLKPDQVRPRSCSMAAACDRRKCGDEKRTSGETTTTLTVEPEDFHLPRRQLSLRRQR</sequence>
<keyword evidence="3" id="KW-1185">Reference proteome</keyword>
<feature type="compositionally biased region" description="Basic and acidic residues" evidence="1">
    <location>
        <begin position="110"/>
        <end position="119"/>
    </location>
</feature>
<proteinExistence type="predicted"/>
<dbReference type="AlphaFoldDB" id="A0ABD1JT34"/>
<dbReference type="EMBL" id="JBHFQA010000012">
    <property type="protein sequence ID" value="KAL2090007.1"/>
    <property type="molecule type" value="Genomic_DNA"/>
</dbReference>
<protein>
    <recommendedName>
        <fullName evidence="4">Leukemia NUP98 fusion partner 1</fullName>
    </recommendedName>
</protein>
<feature type="region of interest" description="Disordered" evidence="1">
    <location>
        <begin position="104"/>
        <end position="142"/>
    </location>
</feature>
<evidence type="ECO:0000313" key="3">
    <source>
        <dbReference type="Proteomes" id="UP001591681"/>
    </source>
</evidence>
<feature type="region of interest" description="Disordered" evidence="1">
    <location>
        <begin position="228"/>
        <end position="248"/>
    </location>
</feature>
<reference evidence="2 3" key="1">
    <citation type="submission" date="2024-09" db="EMBL/GenBank/DDBJ databases">
        <title>A chromosome-level genome assembly of Gray's grenadier anchovy, Coilia grayii.</title>
        <authorList>
            <person name="Fu Z."/>
        </authorList>
    </citation>
    <scope>NUCLEOTIDE SEQUENCE [LARGE SCALE GENOMIC DNA]</scope>
    <source>
        <strain evidence="2">G4</strain>
        <tissue evidence="2">Muscle</tissue>
    </source>
</reference>
<dbReference type="PANTHER" id="PTHR35667:SF1">
    <property type="entry name" value="LEUKEMIA NUP98 FUSION PARTNER 1"/>
    <property type="match status" value="1"/>
</dbReference>